<evidence type="ECO:0000313" key="4">
    <source>
        <dbReference type="Proteomes" id="UP000887560"/>
    </source>
</evidence>
<feature type="region of interest" description="Disordered" evidence="2">
    <location>
        <begin position="103"/>
        <end position="170"/>
    </location>
</feature>
<dbReference type="GO" id="GO:0000793">
    <property type="term" value="C:condensed chromosome"/>
    <property type="evidence" value="ECO:0007669"/>
    <property type="project" value="TreeGrafter"/>
</dbReference>
<evidence type="ECO:0000259" key="3">
    <source>
        <dbReference type="Pfam" id="PF12325"/>
    </source>
</evidence>
<dbReference type="Proteomes" id="UP000887560">
    <property type="component" value="Unplaced"/>
</dbReference>
<reference evidence="5" key="1">
    <citation type="submission" date="2022-11" db="UniProtKB">
        <authorList>
            <consortium name="WormBaseParasite"/>
        </authorList>
    </citation>
    <scope>IDENTIFICATION</scope>
</reference>
<feature type="compositionally biased region" description="Acidic residues" evidence="2">
    <location>
        <begin position="30"/>
        <end position="45"/>
    </location>
</feature>
<feature type="coiled-coil region" evidence="1">
    <location>
        <begin position="742"/>
        <end position="797"/>
    </location>
</feature>
<protein>
    <submittedName>
        <fullName evidence="5">TATA element modulatory factor 1 TATA binding domain-containing protein</fullName>
    </submittedName>
</protein>
<dbReference type="PANTHER" id="PTHR43941">
    <property type="entry name" value="STRUCTURAL MAINTENANCE OF CHROMOSOMES PROTEIN 2"/>
    <property type="match status" value="1"/>
</dbReference>
<organism evidence="4 5">
    <name type="scientific">Meloidogyne floridensis</name>
    <dbReference type="NCBI Taxonomy" id="298350"/>
    <lineage>
        <taxon>Eukaryota</taxon>
        <taxon>Metazoa</taxon>
        <taxon>Ecdysozoa</taxon>
        <taxon>Nematoda</taxon>
        <taxon>Chromadorea</taxon>
        <taxon>Rhabditida</taxon>
        <taxon>Tylenchina</taxon>
        <taxon>Tylenchomorpha</taxon>
        <taxon>Tylenchoidea</taxon>
        <taxon>Meloidogynidae</taxon>
        <taxon>Meloidogyninae</taxon>
        <taxon>Meloidogyne</taxon>
    </lineage>
</organism>
<proteinExistence type="predicted"/>
<dbReference type="GO" id="GO:0003682">
    <property type="term" value="F:chromatin binding"/>
    <property type="evidence" value="ECO:0007669"/>
    <property type="project" value="TreeGrafter"/>
</dbReference>
<feature type="compositionally biased region" description="Polar residues" evidence="2">
    <location>
        <begin position="191"/>
        <end position="202"/>
    </location>
</feature>
<feature type="domain" description="TATA element modulatory factor 1 TATA binding" evidence="3">
    <location>
        <begin position="741"/>
        <end position="796"/>
    </location>
</feature>
<keyword evidence="1" id="KW-0175">Coiled coil</keyword>
<name>A0A915NWZ3_9BILA</name>
<dbReference type="GO" id="GO:0000796">
    <property type="term" value="C:condensin complex"/>
    <property type="evidence" value="ECO:0007669"/>
    <property type="project" value="TreeGrafter"/>
</dbReference>
<sequence length="889" mass="101841">MSFGGFTNFAKNALLTAQKHIDSALHIEEDGGESGDENEDDETEREDNVNNNLFESSTSLYQSALLDPIQSAKLNEVKYAQNEPKNNPKLNNQQVDFMDVDLNEPSSHHSQWREEPENKNQTVVDTEPNPIRDAHEPSNVFNYSPSSHSPDDDESSQNGQSTTTAQNGSELEIVSLNLEKGESDDAKSVDNEQQNCIVPSSSEKTLDRFEEIRTIASSDIEVIRQIDDWSITSSHNNGSSFHNPIKIANNTNKEDIQQQQISTSNSSKDLQLEPQLIQEMTEQIALLVGKLKNKGQRIEELGRLNENLKLTNENLTAKYKQKNSNETKLKTQLAETEKQLNDLLGEGKKLSEYSGRQAKEIRKLKQELSQLEIVTAARDSAVEELQELNQQTQEQEAHLIQLNEELEKSENDKNRLNNEIEKLKNKNKTMENQILDQLKNLENTKEELKRLENDVKVASKEREEGMEGERERGIIEDLNAEKAKNVDALKRIRTLEQQLEILQDNQRDIALEISTANSPLLHTISGLEEKIATLERQNESLSRSLNQTNIQLSEKTSKSSIIIEMLGKNLEDEKSNCAAKVEEYERLQKEYSHLESKLKQKEDEFISQQRKSVSQIERIERRLNELETDLNSRNLEIVDLQRKNNELEQKLAKSIKEQIVPTFLPKKSVIIANNDELSDIEGTGKNIGAKFKQQRQEQQQILAQKKTLKSFQKPSSSNQIRNEVDAIIHGNTTDYLLDTPSVEHLRSELDSSQAQLYQLRERFDHLLELYGGCLESIEELKEDNEDLRKLCKEQALKMAGDETCQEEELINNNTDFIPDAQDLIFGVPFVHISPSIHSSPLPLPRHHSLRARKKRFRRDLVKGREFRQLRIKLLSQEKQLYINANFTFA</sequence>
<dbReference type="GO" id="GO:0007076">
    <property type="term" value="P:mitotic chromosome condensation"/>
    <property type="evidence" value="ECO:0007669"/>
    <property type="project" value="TreeGrafter"/>
</dbReference>
<dbReference type="AlphaFoldDB" id="A0A915NWZ3"/>
<feature type="coiled-coil region" evidence="1">
    <location>
        <begin position="298"/>
        <end position="346"/>
    </location>
</feature>
<evidence type="ECO:0000256" key="1">
    <source>
        <dbReference type="SAM" id="Coils"/>
    </source>
</evidence>
<feature type="region of interest" description="Disordered" evidence="2">
    <location>
        <begin position="182"/>
        <end position="202"/>
    </location>
</feature>
<dbReference type="InterPro" id="IPR022091">
    <property type="entry name" value="TMF_TATA-bd"/>
</dbReference>
<dbReference type="WBParaSite" id="scf7180000421542.g7179">
    <property type="protein sequence ID" value="scf7180000421542.g7179"/>
    <property type="gene ID" value="scf7180000421542.g7179"/>
</dbReference>
<evidence type="ECO:0000256" key="2">
    <source>
        <dbReference type="SAM" id="MobiDB-lite"/>
    </source>
</evidence>
<feature type="coiled-coil region" evidence="1">
    <location>
        <begin position="371"/>
        <end position="657"/>
    </location>
</feature>
<dbReference type="PANTHER" id="PTHR43941:SF1">
    <property type="entry name" value="STRUCTURAL MAINTENANCE OF CHROMOSOMES PROTEIN 2"/>
    <property type="match status" value="1"/>
</dbReference>
<feature type="region of interest" description="Disordered" evidence="2">
    <location>
        <begin position="25"/>
        <end position="56"/>
    </location>
</feature>
<keyword evidence="4" id="KW-1185">Reference proteome</keyword>
<accession>A0A915NWZ3</accession>
<evidence type="ECO:0000313" key="5">
    <source>
        <dbReference type="WBParaSite" id="scf7180000421542.g7179"/>
    </source>
</evidence>
<dbReference type="GO" id="GO:0000785">
    <property type="term" value="C:chromatin"/>
    <property type="evidence" value="ECO:0007669"/>
    <property type="project" value="TreeGrafter"/>
</dbReference>
<dbReference type="Pfam" id="PF12325">
    <property type="entry name" value="TMF_TATA_bd"/>
    <property type="match status" value="1"/>
</dbReference>
<feature type="compositionally biased region" description="Polar residues" evidence="2">
    <location>
        <begin position="157"/>
        <end position="169"/>
    </location>
</feature>